<dbReference type="Pfam" id="PF00701">
    <property type="entry name" value="DHDPS"/>
    <property type="match status" value="1"/>
</dbReference>
<evidence type="ECO:0000256" key="1">
    <source>
        <dbReference type="ARBA" id="ARBA00007592"/>
    </source>
</evidence>
<sequence>MDKKAAKFEGVFPILVTPFDEKDQVDHDSLRKVVQFMVQIGVQGVTVLGVLGEANRMVDSDRKGIIKTVVEAAQGKIPVVAGTSHTGTASTAALSVMAQEQGASAVMIAPHKEPVSNQQKIFEMYKHVSDSISIPIVVQDHPASTQVQMPVDLLVRLVEEVEQVGCIKEEATPTGQKLTALFEGMQSRSVPVLVGLGALYGFFDLQRGAAGFNTGFAFPEVLLAMVRAAGQGNMDKLFELYTRFLPLIVYEQQPGLAVRKEIYRLRGLIAHNRVRHPGATIDPKTSEQLAGLLQRILPGKDLTKPISL</sequence>
<dbReference type="RefSeq" id="WP_044347379.1">
    <property type="nucleotide sequence ID" value="NZ_AZAC01000008.1"/>
</dbReference>
<dbReference type="OrthoDB" id="199953at2"/>
<evidence type="ECO:0000313" key="4">
    <source>
        <dbReference type="EMBL" id="KIX14724.1"/>
    </source>
</evidence>
<dbReference type="SMART" id="SM01130">
    <property type="entry name" value="DHDPS"/>
    <property type="match status" value="1"/>
</dbReference>
<organism evidence="4 5">
    <name type="scientific">Dethiosulfatarculus sandiegensis</name>
    <dbReference type="NCBI Taxonomy" id="1429043"/>
    <lineage>
        <taxon>Bacteria</taxon>
        <taxon>Pseudomonadati</taxon>
        <taxon>Thermodesulfobacteriota</taxon>
        <taxon>Desulfarculia</taxon>
        <taxon>Desulfarculales</taxon>
        <taxon>Desulfarculaceae</taxon>
        <taxon>Dethiosulfatarculus</taxon>
    </lineage>
</organism>
<protein>
    <recommendedName>
        <fullName evidence="6">Dihydrodipicolinate synthetase</fullName>
    </recommendedName>
</protein>
<evidence type="ECO:0000256" key="3">
    <source>
        <dbReference type="PIRNR" id="PIRNR001365"/>
    </source>
</evidence>
<dbReference type="PRINTS" id="PR00146">
    <property type="entry name" value="DHPICSNTHASE"/>
</dbReference>
<accession>A0A0D2J993</accession>
<evidence type="ECO:0000256" key="2">
    <source>
        <dbReference type="ARBA" id="ARBA00023239"/>
    </source>
</evidence>
<gene>
    <name evidence="4" type="ORF">X474_06175</name>
</gene>
<dbReference type="InterPro" id="IPR013785">
    <property type="entry name" value="Aldolase_TIM"/>
</dbReference>
<dbReference type="Gene3D" id="3.20.20.70">
    <property type="entry name" value="Aldolase class I"/>
    <property type="match status" value="1"/>
</dbReference>
<keyword evidence="2 3" id="KW-0456">Lyase</keyword>
<reference evidence="4 5" key="1">
    <citation type="submission" date="2013-11" db="EMBL/GenBank/DDBJ databases">
        <title>Metagenomic analysis of a methanogenic consortium involved in long chain n-alkane degradation.</title>
        <authorList>
            <person name="Davidova I.A."/>
            <person name="Callaghan A.V."/>
            <person name="Wawrik B."/>
            <person name="Pruitt S."/>
            <person name="Marks C."/>
            <person name="Duncan K.E."/>
            <person name="Suflita J.M."/>
        </authorList>
    </citation>
    <scope>NUCLEOTIDE SEQUENCE [LARGE SCALE GENOMIC DNA]</scope>
    <source>
        <strain evidence="4 5">SPR</strain>
    </source>
</reference>
<dbReference type="Proteomes" id="UP000032233">
    <property type="component" value="Unassembled WGS sequence"/>
</dbReference>
<dbReference type="AlphaFoldDB" id="A0A0D2J993"/>
<dbReference type="InParanoid" id="A0A0D2J993"/>
<dbReference type="PANTHER" id="PTHR12128:SF66">
    <property type="entry name" value="4-HYDROXY-2-OXOGLUTARATE ALDOLASE, MITOCHONDRIAL"/>
    <property type="match status" value="1"/>
</dbReference>
<dbReference type="PANTHER" id="PTHR12128">
    <property type="entry name" value="DIHYDRODIPICOLINATE SYNTHASE"/>
    <property type="match status" value="1"/>
</dbReference>
<evidence type="ECO:0000313" key="5">
    <source>
        <dbReference type="Proteomes" id="UP000032233"/>
    </source>
</evidence>
<dbReference type="EMBL" id="AZAC01000008">
    <property type="protein sequence ID" value="KIX14724.1"/>
    <property type="molecule type" value="Genomic_DNA"/>
</dbReference>
<dbReference type="InterPro" id="IPR002220">
    <property type="entry name" value="DapA-like"/>
</dbReference>
<dbReference type="STRING" id="1429043.X474_06175"/>
<dbReference type="SUPFAM" id="SSF51569">
    <property type="entry name" value="Aldolase"/>
    <property type="match status" value="1"/>
</dbReference>
<evidence type="ECO:0008006" key="6">
    <source>
        <dbReference type="Google" id="ProtNLM"/>
    </source>
</evidence>
<name>A0A0D2J993_9BACT</name>
<dbReference type="CDD" id="cd00408">
    <property type="entry name" value="DHDPS-like"/>
    <property type="match status" value="1"/>
</dbReference>
<dbReference type="PIRSF" id="PIRSF001365">
    <property type="entry name" value="DHDPS"/>
    <property type="match status" value="1"/>
</dbReference>
<dbReference type="GO" id="GO:0008840">
    <property type="term" value="F:4-hydroxy-tetrahydrodipicolinate synthase activity"/>
    <property type="evidence" value="ECO:0007669"/>
    <property type="project" value="TreeGrafter"/>
</dbReference>
<keyword evidence="5" id="KW-1185">Reference proteome</keyword>
<dbReference type="GO" id="GO:0005829">
    <property type="term" value="C:cytosol"/>
    <property type="evidence" value="ECO:0007669"/>
    <property type="project" value="TreeGrafter"/>
</dbReference>
<comment type="similarity">
    <text evidence="1 3">Belongs to the DapA family.</text>
</comment>
<comment type="caution">
    <text evidence="4">The sequence shown here is derived from an EMBL/GenBank/DDBJ whole genome shotgun (WGS) entry which is preliminary data.</text>
</comment>
<proteinExistence type="inferred from homology"/>